<gene>
    <name evidence="1" type="ORF">S12H4_32437</name>
</gene>
<accession>X1SBW9</accession>
<reference evidence="1" key="1">
    <citation type="journal article" date="2014" name="Front. Microbiol.">
        <title>High frequency of phylogenetically diverse reductive dehalogenase-homologous genes in deep subseafloor sedimentary metagenomes.</title>
        <authorList>
            <person name="Kawai M."/>
            <person name="Futagami T."/>
            <person name="Toyoda A."/>
            <person name="Takaki Y."/>
            <person name="Nishi S."/>
            <person name="Hori S."/>
            <person name="Arai W."/>
            <person name="Tsubouchi T."/>
            <person name="Morono Y."/>
            <person name="Uchiyama I."/>
            <person name="Ito T."/>
            <person name="Fujiyama A."/>
            <person name="Inagaki F."/>
            <person name="Takami H."/>
        </authorList>
    </citation>
    <scope>NUCLEOTIDE SEQUENCE</scope>
    <source>
        <strain evidence="1">Expedition CK06-06</strain>
    </source>
</reference>
<organism evidence="1">
    <name type="scientific">marine sediment metagenome</name>
    <dbReference type="NCBI Taxonomy" id="412755"/>
    <lineage>
        <taxon>unclassified sequences</taxon>
        <taxon>metagenomes</taxon>
        <taxon>ecological metagenomes</taxon>
    </lineage>
</organism>
<dbReference type="EMBL" id="BARW01019028">
    <property type="protein sequence ID" value="GAI90507.1"/>
    <property type="molecule type" value="Genomic_DNA"/>
</dbReference>
<comment type="caution">
    <text evidence="1">The sequence shown here is derived from an EMBL/GenBank/DDBJ whole genome shotgun (WGS) entry which is preliminary data.</text>
</comment>
<dbReference type="AlphaFoldDB" id="X1SBW9"/>
<name>X1SBW9_9ZZZZ</name>
<sequence length="40" mass="4942">MRRIIADKRLKIRMTKNVKILNQDYENYKKVNNVLYTNNE</sequence>
<protein>
    <submittedName>
        <fullName evidence="1">Uncharacterized protein</fullName>
    </submittedName>
</protein>
<proteinExistence type="predicted"/>
<evidence type="ECO:0000313" key="1">
    <source>
        <dbReference type="EMBL" id="GAI90507.1"/>
    </source>
</evidence>